<dbReference type="AlphaFoldDB" id="A0ABD3SPQ6"/>
<keyword evidence="10 11" id="KW-0472">Membrane</keyword>
<organism evidence="14 15">
    <name type="scientific">Cyclostephanos tholiformis</name>
    <dbReference type="NCBI Taxonomy" id="382380"/>
    <lineage>
        <taxon>Eukaryota</taxon>
        <taxon>Sar</taxon>
        <taxon>Stramenopiles</taxon>
        <taxon>Ochrophyta</taxon>
        <taxon>Bacillariophyta</taxon>
        <taxon>Coscinodiscophyceae</taxon>
        <taxon>Thalassiosirophycidae</taxon>
        <taxon>Stephanodiscales</taxon>
        <taxon>Stephanodiscaceae</taxon>
        <taxon>Cyclostephanos</taxon>
    </lineage>
</organism>
<name>A0ABD3SPQ6_9STRA</name>
<evidence type="ECO:0000256" key="2">
    <source>
        <dbReference type="ARBA" id="ARBA00004141"/>
    </source>
</evidence>
<evidence type="ECO:0000313" key="14">
    <source>
        <dbReference type="EMBL" id="KAL3826565.1"/>
    </source>
</evidence>
<comment type="subcellular location">
    <subcellularLocation>
        <location evidence="2 11">Membrane</location>
        <topology evidence="2 11">Multi-pass membrane protein</topology>
    </subcellularLocation>
</comment>
<sequence>MSGQKTSVSQGADRPQNDSLVSALSACETSDADGLYDSTPTAAICRKVDTTPKSGPSKIFGLTPKAGLPTIESTAMVDVAKRYDAIPTANTCTFDATPKAGAANRHVSTLPAKYASRRTSDSKWTCAAHSTPSWNIDNTFSFGKKDEKLGETRQKSQSSSGMWDIFSSVNLSLSKSVSMKDNDDDGSPEPRLAEADENDLFAMDVGLVFSADDGDTINDPSALYSQATTSYTLNTNGSGDESVRTYEYLKNRLQNRIGQQNDDNSIKGDESLYTANCGTVCDDHGNKIPENAKMILGFDDAKRRKAAWNQLNQTKQAFPTLQTLDAPPEEVARRIRELAGQISADWRGSDLMPPTLARRIRDFQFAREKRRIKYGLAQPWSIMGLYHHLSSVKIDVKWAEDAAWRRANKQPYLSWADFEVMKREGFNRPFFTNFIVMVCTAMMFMSMYVNDWRFEPLSVNPLFGPSADTLLLLGAKDSYLIVMQKEIWRLVSPMVLHAGLIHYFLNMFALWFVGKAIEQIHGCIPTAVIFIVSAIGGVILSAIFLPGFIAVGASGGIFGLIGACISDIIMNWNLFFNEFVNERGARLSHARVLVILFLDILLNCSIGLTPLIDNFTHVGGIVYGFLCGLSTIHIISPKFFDNYSHRFHRCKLVSFRSIGLLVCLTGIILSSFILFSGDGETNPCTTCAKMSCVTFPPWADNEDKWWYCDDCGLATANGTVDTATGKFVGLNLNCPDGTAQIVGMDDSLANADEDVLEDRLPMLCREYCIW</sequence>
<keyword evidence="9 11" id="KW-1133">Transmembrane helix</keyword>
<keyword evidence="5 11" id="KW-0645">Protease</keyword>
<dbReference type="Gene3D" id="1.20.1540.10">
    <property type="entry name" value="Rhomboid-like"/>
    <property type="match status" value="1"/>
</dbReference>
<evidence type="ECO:0000256" key="5">
    <source>
        <dbReference type="ARBA" id="ARBA00022670"/>
    </source>
</evidence>
<accession>A0ABD3SPQ6</accession>
<dbReference type="GO" id="GO:0008236">
    <property type="term" value="F:serine-type peptidase activity"/>
    <property type="evidence" value="ECO:0007669"/>
    <property type="project" value="UniProtKB-KW"/>
</dbReference>
<evidence type="ECO:0000256" key="9">
    <source>
        <dbReference type="ARBA" id="ARBA00022989"/>
    </source>
</evidence>
<proteinExistence type="inferred from homology"/>
<reference evidence="14 15" key="1">
    <citation type="submission" date="2024-10" db="EMBL/GenBank/DDBJ databases">
        <title>Updated reference genomes for cyclostephanoid diatoms.</title>
        <authorList>
            <person name="Roberts W.R."/>
            <person name="Alverson A.J."/>
        </authorList>
    </citation>
    <scope>NUCLEOTIDE SEQUENCE [LARGE SCALE GENOMIC DNA]</scope>
    <source>
        <strain evidence="14 15">AJA228-03</strain>
    </source>
</reference>
<comment type="similarity">
    <text evidence="3 11">Belongs to the peptidase S54 family.</text>
</comment>
<dbReference type="GO" id="GO:0006508">
    <property type="term" value="P:proteolysis"/>
    <property type="evidence" value="ECO:0007669"/>
    <property type="project" value="UniProtKB-KW"/>
</dbReference>
<evidence type="ECO:0000256" key="6">
    <source>
        <dbReference type="ARBA" id="ARBA00022692"/>
    </source>
</evidence>
<protein>
    <recommendedName>
        <fullName evidence="4">rhomboid protease</fullName>
        <ecNumber evidence="4">3.4.21.105</ecNumber>
    </recommendedName>
</protein>
<dbReference type="PANTHER" id="PTHR22936">
    <property type="entry name" value="RHOMBOID-RELATED"/>
    <property type="match status" value="1"/>
</dbReference>
<dbReference type="EC" id="3.4.21.105" evidence="4"/>
<dbReference type="InterPro" id="IPR035952">
    <property type="entry name" value="Rhomboid-like_sf"/>
</dbReference>
<dbReference type="SUPFAM" id="SSF144091">
    <property type="entry name" value="Rhomboid-like"/>
    <property type="match status" value="1"/>
</dbReference>
<feature type="transmembrane region" description="Helical" evidence="11">
    <location>
        <begin position="526"/>
        <end position="551"/>
    </location>
</feature>
<evidence type="ECO:0000256" key="4">
    <source>
        <dbReference type="ARBA" id="ARBA00013039"/>
    </source>
</evidence>
<dbReference type="GO" id="GO:0016020">
    <property type="term" value="C:membrane"/>
    <property type="evidence" value="ECO:0007669"/>
    <property type="project" value="UniProtKB-SubCell"/>
</dbReference>
<dbReference type="InterPro" id="IPR022764">
    <property type="entry name" value="Peptidase_S54_rhomboid_dom"/>
</dbReference>
<feature type="transmembrane region" description="Helical" evidence="11">
    <location>
        <begin position="557"/>
        <end position="580"/>
    </location>
</feature>
<feature type="transmembrane region" description="Helical" evidence="11">
    <location>
        <begin position="494"/>
        <end position="514"/>
    </location>
</feature>
<dbReference type="InterPro" id="IPR002610">
    <property type="entry name" value="Peptidase_S54_rhomboid-like"/>
</dbReference>
<evidence type="ECO:0000259" key="13">
    <source>
        <dbReference type="Pfam" id="PF01694"/>
    </source>
</evidence>
<evidence type="ECO:0000256" key="8">
    <source>
        <dbReference type="ARBA" id="ARBA00022825"/>
    </source>
</evidence>
<feature type="region of interest" description="Disordered" evidence="12">
    <location>
        <begin position="1"/>
        <end position="23"/>
    </location>
</feature>
<evidence type="ECO:0000256" key="11">
    <source>
        <dbReference type="RuleBase" id="RU362115"/>
    </source>
</evidence>
<dbReference type="PANTHER" id="PTHR22936:SF69">
    <property type="entry name" value="RHOMBOID-LIKE PROTEIN"/>
    <property type="match status" value="1"/>
</dbReference>
<feature type="transmembrane region" description="Helical" evidence="11">
    <location>
        <begin position="430"/>
        <end position="449"/>
    </location>
</feature>
<feature type="region of interest" description="Disordered" evidence="12">
    <location>
        <begin position="177"/>
        <end position="196"/>
    </location>
</feature>
<feature type="transmembrane region" description="Helical" evidence="11">
    <location>
        <begin position="657"/>
        <end position="677"/>
    </location>
</feature>
<comment type="caution">
    <text evidence="14">The sequence shown here is derived from an EMBL/GenBank/DDBJ whole genome shotgun (WGS) entry which is preliminary data.</text>
</comment>
<gene>
    <name evidence="14" type="ORF">ACHAXA_003629</name>
</gene>
<dbReference type="Pfam" id="PF01694">
    <property type="entry name" value="Rhomboid"/>
    <property type="match status" value="1"/>
</dbReference>
<evidence type="ECO:0000313" key="15">
    <source>
        <dbReference type="Proteomes" id="UP001530377"/>
    </source>
</evidence>
<keyword evidence="8 11" id="KW-0720">Serine protease</keyword>
<comment type="function">
    <text evidence="11">Serine protease involved in intramembrane proteolysis.</text>
</comment>
<dbReference type="Proteomes" id="UP001530377">
    <property type="component" value="Unassembled WGS sequence"/>
</dbReference>
<feature type="domain" description="Peptidase S54 rhomboid" evidence="13">
    <location>
        <begin position="485"/>
        <end position="630"/>
    </location>
</feature>
<feature type="compositionally biased region" description="Polar residues" evidence="12">
    <location>
        <begin position="1"/>
        <end position="10"/>
    </location>
</feature>
<keyword evidence="15" id="KW-1185">Reference proteome</keyword>
<comment type="catalytic activity">
    <reaction evidence="1 11">
        <text>Cleaves type-1 transmembrane domains using a catalytic dyad composed of serine and histidine that are contributed by different transmembrane domains.</text>
        <dbReference type="EC" id="3.4.21.105"/>
    </reaction>
</comment>
<evidence type="ECO:0000256" key="12">
    <source>
        <dbReference type="SAM" id="MobiDB-lite"/>
    </source>
</evidence>
<dbReference type="EMBL" id="JALLPB020000019">
    <property type="protein sequence ID" value="KAL3826565.1"/>
    <property type="molecule type" value="Genomic_DNA"/>
</dbReference>
<evidence type="ECO:0000256" key="3">
    <source>
        <dbReference type="ARBA" id="ARBA00009045"/>
    </source>
</evidence>
<keyword evidence="6 11" id="KW-0812">Transmembrane</keyword>
<feature type="transmembrane region" description="Helical" evidence="11">
    <location>
        <begin position="618"/>
        <end position="636"/>
    </location>
</feature>
<keyword evidence="7 11" id="KW-0378">Hydrolase</keyword>
<feature type="transmembrane region" description="Helical" evidence="11">
    <location>
        <begin position="592"/>
        <end position="612"/>
    </location>
</feature>
<evidence type="ECO:0000256" key="7">
    <source>
        <dbReference type="ARBA" id="ARBA00022801"/>
    </source>
</evidence>
<evidence type="ECO:0000256" key="10">
    <source>
        <dbReference type="ARBA" id="ARBA00023136"/>
    </source>
</evidence>
<evidence type="ECO:0000256" key="1">
    <source>
        <dbReference type="ARBA" id="ARBA00000156"/>
    </source>
</evidence>